<evidence type="ECO:0000259" key="7">
    <source>
        <dbReference type="Pfam" id="PF06004"/>
    </source>
</evidence>
<dbReference type="InterPro" id="IPR047807">
    <property type="entry name" value="YgdI/YgdR-like_SH3-like"/>
</dbReference>
<evidence type="ECO:0000256" key="6">
    <source>
        <dbReference type="SAM" id="SignalP"/>
    </source>
</evidence>
<dbReference type="InterPro" id="IPR010920">
    <property type="entry name" value="LSM_dom_sf"/>
</dbReference>
<protein>
    <recommendedName>
        <fullName evidence="7">Lipoprotein YgdI/YgdR-like SH3-like domain-containing protein</fullName>
    </recommendedName>
</protein>
<gene>
    <name evidence="8" type="ORF">B2J69_18670</name>
</gene>
<dbReference type="NCBIfam" id="NF033216">
    <property type="entry name" value="lipo_YgdI_YgdR"/>
    <property type="match status" value="1"/>
</dbReference>
<accession>A0A1V9DC57</accession>
<name>A0A1V9DC57_9GAMM</name>
<dbReference type="AlphaFoldDB" id="A0A1V9DC57"/>
<reference evidence="8 9" key="1">
    <citation type="submission" date="2017-02" db="EMBL/GenBank/DDBJ databases">
        <title>Whole genome shotgun sequence of Pantoea agglomerans strain AS1 isolated from a cycad, Zamia floridana in Central Florida, USA.</title>
        <authorList>
            <person name="Lata P."/>
            <person name="Govindarajan S."/>
            <person name="Qi F."/>
            <person name="Li J.-L."/>
            <person name="Maurya S.K."/>
            <person name="Sahoo M.K."/>
        </authorList>
    </citation>
    <scope>NUCLEOTIDE SEQUENCE [LARGE SCALE GENOMIC DNA]</scope>
    <source>
        <strain evidence="8 9">AS1</strain>
    </source>
</reference>
<dbReference type="Proteomes" id="UP000192769">
    <property type="component" value="Unassembled WGS sequence"/>
</dbReference>
<evidence type="ECO:0000256" key="1">
    <source>
        <dbReference type="ARBA" id="ARBA00022475"/>
    </source>
</evidence>
<evidence type="ECO:0000313" key="8">
    <source>
        <dbReference type="EMBL" id="OQP31439.1"/>
    </source>
</evidence>
<dbReference type="EMBL" id="MWUE01000027">
    <property type="protein sequence ID" value="OQP31439.1"/>
    <property type="molecule type" value="Genomic_DNA"/>
</dbReference>
<evidence type="ECO:0000256" key="2">
    <source>
        <dbReference type="ARBA" id="ARBA00022729"/>
    </source>
</evidence>
<dbReference type="PROSITE" id="PS51257">
    <property type="entry name" value="PROKAR_LIPOPROTEIN"/>
    <property type="match status" value="1"/>
</dbReference>
<dbReference type="PANTHER" id="PTHR37011">
    <property type="entry name" value="POT FAMILY PEPTIDE TRANSPORT PROTEIN-RELATED"/>
    <property type="match status" value="1"/>
</dbReference>
<dbReference type="Pfam" id="PF06004">
    <property type="entry name" value="DUF903"/>
    <property type="match status" value="1"/>
</dbReference>
<feature type="domain" description="Lipoprotein YgdI/YgdR-like SH3-like" evidence="7">
    <location>
        <begin position="25"/>
        <end position="71"/>
    </location>
</feature>
<keyword evidence="9" id="KW-1185">Reference proteome</keyword>
<proteinExistence type="predicted"/>
<sequence>MKKTLTMIAMLSAGLMLAGCANDHVLHTNDGRTIVAQGKPQVDSDTGMITYKDVYGKEQQINRDAIKDMSEVGD</sequence>
<feature type="signal peptide" evidence="6">
    <location>
        <begin position="1"/>
        <end position="18"/>
    </location>
</feature>
<evidence type="ECO:0000256" key="5">
    <source>
        <dbReference type="ARBA" id="ARBA00023288"/>
    </source>
</evidence>
<comment type="caution">
    <text evidence="8">The sequence shown here is derived from an EMBL/GenBank/DDBJ whole genome shotgun (WGS) entry which is preliminary data.</text>
</comment>
<evidence type="ECO:0000313" key="9">
    <source>
        <dbReference type="Proteomes" id="UP000192769"/>
    </source>
</evidence>
<dbReference type="RefSeq" id="WP_081141130.1">
    <property type="nucleotide sequence ID" value="NZ_MWUE01000027.1"/>
</dbReference>
<evidence type="ECO:0000256" key="4">
    <source>
        <dbReference type="ARBA" id="ARBA00023139"/>
    </source>
</evidence>
<keyword evidence="1" id="KW-1003">Cell membrane</keyword>
<keyword evidence="4" id="KW-0564">Palmitate</keyword>
<evidence type="ECO:0000256" key="3">
    <source>
        <dbReference type="ARBA" id="ARBA00023136"/>
    </source>
</evidence>
<feature type="chain" id="PRO_5013229602" description="Lipoprotein YgdI/YgdR-like SH3-like domain-containing protein" evidence="6">
    <location>
        <begin position="19"/>
        <end position="74"/>
    </location>
</feature>
<dbReference type="PANTHER" id="PTHR37011:SF2">
    <property type="entry name" value="LIPOPROTEIN"/>
    <property type="match status" value="1"/>
</dbReference>
<dbReference type="Gene3D" id="2.30.30.100">
    <property type="match status" value="1"/>
</dbReference>
<keyword evidence="5" id="KW-0449">Lipoprotein</keyword>
<keyword evidence="2 6" id="KW-0732">Signal</keyword>
<dbReference type="InterPro" id="IPR010305">
    <property type="entry name" value="YgdI/YgdR-like"/>
</dbReference>
<dbReference type="OrthoDB" id="6520455at2"/>
<dbReference type="SUPFAM" id="SSF50182">
    <property type="entry name" value="Sm-like ribonucleoproteins"/>
    <property type="match status" value="1"/>
</dbReference>
<keyword evidence="3" id="KW-0472">Membrane</keyword>
<organism evidence="8 9">
    <name type="scientific">Pantoea latae</name>
    <dbReference type="NCBI Taxonomy" id="1964541"/>
    <lineage>
        <taxon>Bacteria</taxon>
        <taxon>Pseudomonadati</taxon>
        <taxon>Pseudomonadota</taxon>
        <taxon>Gammaproteobacteria</taxon>
        <taxon>Enterobacterales</taxon>
        <taxon>Erwiniaceae</taxon>
        <taxon>Pantoea</taxon>
    </lineage>
</organism>